<protein>
    <submittedName>
        <fullName evidence="4">Metallophosphoesterase</fullName>
    </submittedName>
</protein>
<proteinExistence type="predicted"/>
<dbReference type="EMBL" id="AMCI01001328">
    <property type="protein sequence ID" value="EJX05896.1"/>
    <property type="molecule type" value="Genomic_DNA"/>
</dbReference>
<gene>
    <name evidence="4" type="ORF">EVA_05989</name>
</gene>
<dbReference type="InterPro" id="IPR004843">
    <property type="entry name" value="Calcineurin-like_PHP"/>
</dbReference>
<dbReference type="InterPro" id="IPR051158">
    <property type="entry name" value="Metallophosphoesterase_sf"/>
</dbReference>
<dbReference type="Gene3D" id="3.60.21.10">
    <property type="match status" value="1"/>
</dbReference>
<accession>J9D029</accession>
<dbReference type="InterPro" id="IPR029052">
    <property type="entry name" value="Metallo-depent_PP-like"/>
</dbReference>
<dbReference type="AlphaFoldDB" id="J9D029"/>
<keyword evidence="2" id="KW-0378">Hydrolase</keyword>
<evidence type="ECO:0000313" key="4">
    <source>
        <dbReference type="EMBL" id="EJX05896.1"/>
    </source>
</evidence>
<keyword evidence="1" id="KW-0479">Metal-binding</keyword>
<dbReference type="CDD" id="cd07385">
    <property type="entry name" value="MPP_YkuE_C"/>
    <property type="match status" value="1"/>
</dbReference>
<feature type="domain" description="Calcineurin-like phosphoesterase" evidence="3">
    <location>
        <begin position="66"/>
        <end position="230"/>
    </location>
</feature>
<dbReference type="GO" id="GO:0046872">
    <property type="term" value="F:metal ion binding"/>
    <property type="evidence" value="ECO:0007669"/>
    <property type="project" value="UniProtKB-KW"/>
</dbReference>
<dbReference type="Pfam" id="PF00149">
    <property type="entry name" value="Metallophos"/>
    <property type="match status" value="1"/>
</dbReference>
<comment type="caution">
    <text evidence="4">The sequence shown here is derived from an EMBL/GenBank/DDBJ whole genome shotgun (WGS) entry which is preliminary data.</text>
</comment>
<evidence type="ECO:0000259" key="3">
    <source>
        <dbReference type="Pfam" id="PF00149"/>
    </source>
</evidence>
<dbReference type="SUPFAM" id="SSF56300">
    <property type="entry name" value="Metallo-dependent phosphatases"/>
    <property type="match status" value="1"/>
</dbReference>
<dbReference type="PANTHER" id="PTHR31302">
    <property type="entry name" value="TRANSMEMBRANE PROTEIN WITH METALLOPHOSPHOESTERASE DOMAIN-RELATED"/>
    <property type="match status" value="1"/>
</dbReference>
<organism evidence="4">
    <name type="scientific">gut metagenome</name>
    <dbReference type="NCBI Taxonomy" id="749906"/>
    <lineage>
        <taxon>unclassified sequences</taxon>
        <taxon>metagenomes</taxon>
        <taxon>organismal metagenomes</taxon>
    </lineage>
</organism>
<name>J9D029_9ZZZZ</name>
<reference evidence="4" key="1">
    <citation type="journal article" date="2012" name="PLoS ONE">
        <title>Gene sets for utilization of primary and secondary nutrition supplies in the distal gut of endangered iberian lynx.</title>
        <authorList>
            <person name="Alcaide M."/>
            <person name="Messina E."/>
            <person name="Richter M."/>
            <person name="Bargiela R."/>
            <person name="Peplies J."/>
            <person name="Huws S.A."/>
            <person name="Newbold C.J."/>
            <person name="Golyshin P.N."/>
            <person name="Simon M.A."/>
            <person name="Lopez G."/>
            <person name="Yakimov M.M."/>
            <person name="Ferrer M."/>
        </authorList>
    </citation>
    <scope>NUCLEOTIDE SEQUENCE</scope>
</reference>
<evidence type="ECO:0000256" key="1">
    <source>
        <dbReference type="ARBA" id="ARBA00022723"/>
    </source>
</evidence>
<dbReference type="GO" id="GO:0009245">
    <property type="term" value="P:lipid A biosynthetic process"/>
    <property type="evidence" value="ECO:0007669"/>
    <property type="project" value="TreeGrafter"/>
</dbReference>
<dbReference type="PANTHER" id="PTHR31302:SF31">
    <property type="entry name" value="PHOSPHODIESTERASE YAEI"/>
    <property type="match status" value="1"/>
</dbReference>
<dbReference type="GO" id="GO:0008758">
    <property type="term" value="F:UDP-2,3-diacylglucosamine hydrolase activity"/>
    <property type="evidence" value="ECO:0007669"/>
    <property type="project" value="TreeGrafter"/>
</dbReference>
<evidence type="ECO:0000256" key="2">
    <source>
        <dbReference type="ARBA" id="ARBA00022801"/>
    </source>
</evidence>
<sequence length="295" mass="32775">MAIFTPMNENILKRMRQKMFFLGSWLCLVLGLSACATASFSPSRGVGRVKQYDFYSYDVPEAFDGFRVAFASDFHYESKFNRKRLQPLVHTLQGLQADVLLLGGDYGSPKGKAADMDTLFAALARVQTPYGILAVMGNHEYGSNYPVVVEAMQRYGIRRMEHQSYALQKGGQQLVVCGVRNPFDLRANGDSPSEHFPASDFVILVTHAPDYAEDTDVSNANLVLAGHTHGGQVSLFKRWAPVRHSAYGHRFLTGWTENSRGTPVVITNGIGTSRAKVRLFTPSEVVLIVLHRVEK</sequence>
<dbReference type="GO" id="GO:0016020">
    <property type="term" value="C:membrane"/>
    <property type="evidence" value="ECO:0007669"/>
    <property type="project" value="GOC"/>
</dbReference>